<accession>A0AAN7V2A9</accession>
<feature type="compositionally biased region" description="Polar residues" evidence="1">
    <location>
        <begin position="564"/>
        <end position="582"/>
    </location>
</feature>
<dbReference type="Proteomes" id="UP001329430">
    <property type="component" value="Chromosome 8"/>
</dbReference>
<feature type="compositionally biased region" description="Basic and acidic residues" evidence="1">
    <location>
        <begin position="457"/>
        <end position="466"/>
    </location>
</feature>
<feature type="region of interest" description="Disordered" evidence="1">
    <location>
        <begin position="650"/>
        <end position="674"/>
    </location>
</feature>
<sequence>MSRLERKEYQETKVMRTMSPVRGGRGGSAQNISQFDNNLDYLLEDLQSSVPPKGDARTYRETRVVNSSMDPGRSNSLTRVTHLKASNPVVEYATDDAYNYASPDGSNNMRSYKKETYSYSTSANGIPPEKHRMQNNINQLDTLLDDLKHVKQPSTINNAGVDPGMVEYNKSKVLMGRKVVERELHYGDTPPRAGARTLERPDREGSINREIEYVDEGTYGETRPIRYTTPSPSRNQTSTLTKQKVVTNVQTQPPEVIQTTTPVINPEILANLDPNLLPSGNTKVTTTIKTYTYEIPGSGYSPGAPESEKYVYSPNQSQTSPSKSFVYSKVEKNDNTVNYPPPHDEHWKTNVYRETTTTQSPPYRRPTSPHPSGTTIIKETTRNYQPGYQPDTPTSSHPHGTTIIREISPNYQPDPHPSKQTYIYNETTTTKHVNDPYPNEPYGQPNYPHGGQPNYPHELHPVNREPPRNETYVYRETHNNTTTNRSPGPYRNGYPPQEPGTTVIYKQDTHTTNYPPPQQKQPPPNTTIIINKTERNSYDDNDPNRYPPHRAPHDRRPNEPYDPNNVNITYKYTTHSTSSNNYKGYPPEESQPLLRPQPFPHDGPDGPPKRVDELMATIGREPPDSPLNSGYTAHEVELIQQKKIESLKQQNAPNEVQKKERNLPPTKNISGPPVYYPPGEMFIKKEESGGVGWRAEGAMAKESGRYRYEAESSSKSKAMGGAAVVPVCLPLCCGLPCTIL</sequence>
<evidence type="ECO:0000313" key="2">
    <source>
        <dbReference type="EMBL" id="KAK5639837.1"/>
    </source>
</evidence>
<dbReference type="AlphaFoldDB" id="A0AAN7V2A9"/>
<feature type="compositionally biased region" description="Polar residues" evidence="1">
    <location>
        <begin position="352"/>
        <end position="361"/>
    </location>
</feature>
<dbReference type="PANTHER" id="PTHR41156:SF1">
    <property type="entry name" value="ZASP-LIKE MOTIF DOMAIN-CONTAINING PROTEIN"/>
    <property type="match status" value="1"/>
</dbReference>
<name>A0AAN7V2A9_9COLE</name>
<proteinExistence type="predicted"/>
<organism evidence="2 3">
    <name type="scientific">Pyrocoelia pectoralis</name>
    <dbReference type="NCBI Taxonomy" id="417401"/>
    <lineage>
        <taxon>Eukaryota</taxon>
        <taxon>Metazoa</taxon>
        <taxon>Ecdysozoa</taxon>
        <taxon>Arthropoda</taxon>
        <taxon>Hexapoda</taxon>
        <taxon>Insecta</taxon>
        <taxon>Pterygota</taxon>
        <taxon>Neoptera</taxon>
        <taxon>Endopterygota</taxon>
        <taxon>Coleoptera</taxon>
        <taxon>Polyphaga</taxon>
        <taxon>Elateriformia</taxon>
        <taxon>Elateroidea</taxon>
        <taxon>Lampyridae</taxon>
        <taxon>Lampyrinae</taxon>
        <taxon>Pyrocoelia</taxon>
    </lineage>
</organism>
<evidence type="ECO:0000256" key="1">
    <source>
        <dbReference type="SAM" id="MobiDB-lite"/>
    </source>
</evidence>
<feature type="region of interest" description="Disordered" evidence="1">
    <location>
        <begin position="479"/>
        <end position="608"/>
    </location>
</feature>
<reference evidence="2 3" key="1">
    <citation type="journal article" date="2024" name="Insects">
        <title>An Improved Chromosome-Level Genome Assembly of the Firefly Pyrocoelia pectoralis.</title>
        <authorList>
            <person name="Fu X."/>
            <person name="Meyer-Rochow V.B."/>
            <person name="Ballantyne L."/>
            <person name="Zhu X."/>
        </authorList>
    </citation>
    <scope>NUCLEOTIDE SEQUENCE [LARGE SCALE GENOMIC DNA]</scope>
    <source>
        <strain evidence="2">XCY_ONT2</strain>
    </source>
</reference>
<protein>
    <submittedName>
        <fullName evidence="2">Uncharacterized protein</fullName>
    </submittedName>
</protein>
<comment type="caution">
    <text evidence="2">The sequence shown here is derived from an EMBL/GenBank/DDBJ whole genome shotgun (WGS) entry which is preliminary data.</text>
</comment>
<feature type="compositionally biased region" description="Polar residues" evidence="1">
    <location>
        <begin position="370"/>
        <end position="399"/>
    </location>
</feature>
<dbReference type="EMBL" id="JAVRBK010000008">
    <property type="protein sequence ID" value="KAK5639837.1"/>
    <property type="molecule type" value="Genomic_DNA"/>
</dbReference>
<feature type="compositionally biased region" description="Pro residues" evidence="1">
    <location>
        <begin position="514"/>
        <end position="525"/>
    </location>
</feature>
<feature type="region of interest" description="Disordered" evidence="1">
    <location>
        <begin position="333"/>
        <end position="466"/>
    </location>
</feature>
<evidence type="ECO:0000313" key="3">
    <source>
        <dbReference type="Proteomes" id="UP001329430"/>
    </source>
</evidence>
<gene>
    <name evidence="2" type="ORF">RI129_010648</name>
</gene>
<keyword evidence="3" id="KW-1185">Reference proteome</keyword>
<dbReference type="PANTHER" id="PTHR41156">
    <property type="entry name" value="AGAP006184-PA"/>
    <property type="match status" value="1"/>
</dbReference>
<feature type="compositionally biased region" description="Polar residues" evidence="1">
    <location>
        <begin position="418"/>
        <end position="431"/>
    </location>
</feature>